<dbReference type="FunFam" id="1.20.1280.290:FF:000007">
    <property type="entry name" value="Bidirectional sugar transporter SWEET7"/>
    <property type="match status" value="1"/>
</dbReference>
<keyword evidence="8 14" id="KW-0812">Transmembrane</keyword>
<comment type="similarity">
    <text evidence="3">Belongs to the SWEET sugar transporter family.</text>
</comment>
<comment type="caution">
    <text evidence="15">The sequence shown here is derived from an EMBL/GenBank/DDBJ whole genome shotgun (WGS) entry which is preliminary data.</text>
</comment>
<evidence type="ECO:0000256" key="8">
    <source>
        <dbReference type="ARBA" id="ARBA00022692"/>
    </source>
</evidence>
<evidence type="ECO:0000256" key="12">
    <source>
        <dbReference type="ARBA" id="ARBA00023136"/>
    </source>
</evidence>
<keyword evidence="12 14" id="KW-0472">Membrane</keyword>
<evidence type="ECO:0000313" key="15">
    <source>
        <dbReference type="EMBL" id="KAE8997513.1"/>
    </source>
</evidence>
<accession>A0A6A3K0H4</accession>
<feature type="region of interest" description="Disordered" evidence="13">
    <location>
        <begin position="233"/>
        <end position="289"/>
    </location>
</feature>
<feature type="transmembrane region" description="Helical" evidence="14">
    <location>
        <begin position="100"/>
        <end position="118"/>
    </location>
</feature>
<feature type="transmembrane region" description="Helical" evidence="14">
    <location>
        <begin position="189"/>
        <end position="210"/>
    </location>
</feature>
<keyword evidence="10 14" id="KW-1133">Transmembrane helix</keyword>
<dbReference type="EMBL" id="QXFV01001832">
    <property type="protein sequence ID" value="KAE8997513.1"/>
    <property type="molecule type" value="Genomic_DNA"/>
</dbReference>
<evidence type="ECO:0000256" key="4">
    <source>
        <dbReference type="ARBA" id="ARBA00021741"/>
    </source>
</evidence>
<keyword evidence="11" id="KW-0333">Golgi apparatus</keyword>
<dbReference type="PANTHER" id="PTHR10791:SF30">
    <property type="entry name" value="SUGAR TRANSPORTER SWEET1"/>
    <property type="match status" value="1"/>
</dbReference>
<proteinExistence type="inferred from homology"/>
<evidence type="ECO:0000256" key="10">
    <source>
        <dbReference type="ARBA" id="ARBA00022989"/>
    </source>
</evidence>
<dbReference type="Pfam" id="PF03083">
    <property type="entry name" value="MtN3_slv"/>
    <property type="match status" value="2"/>
</dbReference>
<evidence type="ECO:0000256" key="5">
    <source>
        <dbReference type="ARBA" id="ARBA00022448"/>
    </source>
</evidence>
<evidence type="ECO:0000256" key="14">
    <source>
        <dbReference type="SAM" id="Phobius"/>
    </source>
</evidence>
<dbReference type="Proteomes" id="UP000429607">
    <property type="component" value="Unassembled WGS sequence"/>
</dbReference>
<evidence type="ECO:0000256" key="11">
    <source>
        <dbReference type="ARBA" id="ARBA00023034"/>
    </source>
</evidence>
<feature type="transmembrane region" description="Helical" evidence="14">
    <location>
        <begin position="12"/>
        <end position="31"/>
    </location>
</feature>
<feature type="transmembrane region" description="Helical" evidence="14">
    <location>
        <begin position="68"/>
        <end position="88"/>
    </location>
</feature>
<dbReference type="PANTHER" id="PTHR10791">
    <property type="entry name" value="RAG1-ACTIVATING PROTEIN 1"/>
    <property type="match status" value="1"/>
</dbReference>
<keyword evidence="7" id="KW-0762">Sugar transport</keyword>
<dbReference type="InterPro" id="IPR004316">
    <property type="entry name" value="SWEET_rpt"/>
</dbReference>
<feature type="transmembrane region" description="Helical" evidence="14">
    <location>
        <begin position="130"/>
        <end position="149"/>
    </location>
</feature>
<dbReference type="AlphaFoldDB" id="A0A6A3K0H4"/>
<dbReference type="GO" id="GO:0000139">
    <property type="term" value="C:Golgi membrane"/>
    <property type="evidence" value="ECO:0007669"/>
    <property type="project" value="UniProtKB-SubCell"/>
</dbReference>
<evidence type="ECO:0000256" key="6">
    <source>
        <dbReference type="ARBA" id="ARBA00022475"/>
    </source>
</evidence>
<dbReference type="GO" id="GO:0051119">
    <property type="term" value="F:sugar transmembrane transporter activity"/>
    <property type="evidence" value="ECO:0007669"/>
    <property type="project" value="InterPro"/>
</dbReference>
<keyword evidence="5" id="KW-0813">Transport</keyword>
<dbReference type="GO" id="GO:0005886">
    <property type="term" value="C:plasma membrane"/>
    <property type="evidence" value="ECO:0007669"/>
    <property type="project" value="UniProtKB-SubCell"/>
</dbReference>
<evidence type="ECO:0000256" key="13">
    <source>
        <dbReference type="SAM" id="MobiDB-lite"/>
    </source>
</evidence>
<dbReference type="Gene3D" id="1.20.1280.290">
    <property type="match status" value="2"/>
</dbReference>
<sequence>MEALVVSVVRVLASLAACVLFASLLPEIRVVHQQKSTATMPSALPVLSMVANCVAWGLYGLLIEDFPLVATNIVGLTFSLFYLVVYYCHEANKGSLRLEILATTLVLAGLVAYPFVAAAEGVEDETVQDIVGVVTVAISAVMFGSPLVLVKRVIDERNTELLPLTMIVAGAVNCVLWLAYGLLRADSFVIVPNAVNLLLGVVQLGLFCVFPRSGAYDTVESATPGSKLKNVAEEDKATTTDAETEDELKRSTMTVETDDEPSAEEKIESRPSDVTVEQPSKVETAIEVH</sequence>
<feature type="transmembrane region" description="Helical" evidence="14">
    <location>
        <begin position="161"/>
        <end position="183"/>
    </location>
</feature>
<evidence type="ECO:0000256" key="9">
    <source>
        <dbReference type="ARBA" id="ARBA00022737"/>
    </source>
</evidence>
<keyword evidence="9" id="KW-0677">Repeat</keyword>
<feature type="transmembrane region" description="Helical" evidence="14">
    <location>
        <begin position="43"/>
        <end position="62"/>
    </location>
</feature>
<gene>
    <name evidence="15" type="ORF">PR001_g19562</name>
</gene>
<protein>
    <recommendedName>
        <fullName evidence="4">Sugar transporter SWEET1</fullName>
    </recommendedName>
</protein>
<comment type="subcellular location">
    <subcellularLocation>
        <location evidence="1">Cell membrane</location>
        <topology evidence="1">Multi-pass membrane protein</topology>
    </subcellularLocation>
    <subcellularLocation>
        <location evidence="2">Golgi apparatus membrane</location>
        <topology evidence="2">Multi-pass membrane protein</topology>
    </subcellularLocation>
</comment>
<evidence type="ECO:0000256" key="7">
    <source>
        <dbReference type="ARBA" id="ARBA00022597"/>
    </source>
</evidence>
<evidence type="ECO:0000313" key="16">
    <source>
        <dbReference type="Proteomes" id="UP000429607"/>
    </source>
</evidence>
<dbReference type="InterPro" id="IPR047664">
    <property type="entry name" value="SWEET"/>
</dbReference>
<reference evidence="15 16" key="1">
    <citation type="submission" date="2018-09" db="EMBL/GenBank/DDBJ databases">
        <title>Genomic investigation of the strawberry pathogen Phytophthora fragariae indicates pathogenicity is determined by transcriptional variation in three key races.</title>
        <authorList>
            <person name="Adams T.M."/>
            <person name="Armitage A.D."/>
            <person name="Sobczyk M.K."/>
            <person name="Bates H.J."/>
            <person name="Dunwell J.M."/>
            <person name="Nellist C.F."/>
            <person name="Harrison R.J."/>
        </authorList>
    </citation>
    <scope>NUCLEOTIDE SEQUENCE [LARGE SCALE GENOMIC DNA]</scope>
    <source>
        <strain evidence="15 16">SCRP249</strain>
    </source>
</reference>
<dbReference type="FunFam" id="1.20.1280.290:FF:000004">
    <property type="entry name" value="Sugar transporter SWEET"/>
    <property type="match status" value="1"/>
</dbReference>
<keyword evidence="6" id="KW-1003">Cell membrane</keyword>
<name>A0A6A3K0H4_9STRA</name>
<evidence type="ECO:0000256" key="2">
    <source>
        <dbReference type="ARBA" id="ARBA00004653"/>
    </source>
</evidence>
<organism evidence="15 16">
    <name type="scientific">Phytophthora rubi</name>
    <dbReference type="NCBI Taxonomy" id="129364"/>
    <lineage>
        <taxon>Eukaryota</taxon>
        <taxon>Sar</taxon>
        <taxon>Stramenopiles</taxon>
        <taxon>Oomycota</taxon>
        <taxon>Peronosporomycetes</taxon>
        <taxon>Peronosporales</taxon>
        <taxon>Peronosporaceae</taxon>
        <taxon>Phytophthora</taxon>
    </lineage>
</organism>
<evidence type="ECO:0000256" key="3">
    <source>
        <dbReference type="ARBA" id="ARBA00007809"/>
    </source>
</evidence>
<evidence type="ECO:0000256" key="1">
    <source>
        <dbReference type="ARBA" id="ARBA00004651"/>
    </source>
</evidence>